<dbReference type="RefSeq" id="WP_343856045.1">
    <property type="nucleotide sequence ID" value="NZ_BAAAFD010000001.1"/>
</dbReference>
<dbReference type="Gene3D" id="2.30.30.40">
    <property type="entry name" value="SH3 Domains"/>
    <property type="match status" value="1"/>
</dbReference>
<dbReference type="SUPFAM" id="SSF55166">
    <property type="entry name" value="Hedgehog/DD-peptidase"/>
    <property type="match status" value="1"/>
</dbReference>
<dbReference type="InterPro" id="IPR003646">
    <property type="entry name" value="SH3-like_bac-type"/>
</dbReference>
<evidence type="ECO:0000313" key="4">
    <source>
        <dbReference type="Proteomes" id="UP001500359"/>
    </source>
</evidence>
<dbReference type="Proteomes" id="UP001500359">
    <property type="component" value="Unassembled WGS sequence"/>
</dbReference>
<evidence type="ECO:0000259" key="2">
    <source>
        <dbReference type="PROSITE" id="PS51781"/>
    </source>
</evidence>
<evidence type="ECO:0000313" key="3">
    <source>
        <dbReference type="EMBL" id="GAA0852826.1"/>
    </source>
</evidence>
<feature type="compositionally biased region" description="Polar residues" evidence="1">
    <location>
        <begin position="171"/>
        <end position="191"/>
    </location>
</feature>
<dbReference type="Pfam" id="PF02557">
    <property type="entry name" value="VanY"/>
    <property type="match status" value="1"/>
</dbReference>
<dbReference type="Pfam" id="PF08239">
    <property type="entry name" value="SH3_3"/>
    <property type="match status" value="1"/>
</dbReference>
<keyword evidence="4" id="KW-1185">Reference proteome</keyword>
<dbReference type="Gene3D" id="3.30.1380.10">
    <property type="match status" value="1"/>
</dbReference>
<dbReference type="EMBL" id="BAAAFD010000001">
    <property type="protein sequence ID" value="GAA0852826.1"/>
    <property type="molecule type" value="Genomic_DNA"/>
</dbReference>
<comment type="caution">
    <text evidence="3">The sequence shown here is derived from an EMBL/GenBank/DDBJ whole genome shotgun (WGS) entry which is preliminary data.</text>
</comment>
<name>A0ABN1LCR1_9ALTE</name>
<dbReference type="CDD" id="cd14845">
    <property type="entry name" value="L-Ala-D-Glu_peptidase_like"/>
    <property type="match status" value="1"/>
</dbReference>
<accession>A0ABN1LCR1</accession>
<organism evidence="3 4">
    <name type="scientific">Aliiglaciecola litoralis</name>
    <dbReference type="NCBI Taxonomy" id="582857"/>
    <lineage>
        <taxon>Bacteria</taxon>
        <taxon>Pseudomonadati</taxon>
        <taxon>Pseudomonadota</taxon>
        <taxon>Gammaproteobacteria</taxon>
        <taxon>Alteromonadales</taxon>
        <taxon>Alteromonadaceae</taxon>
        <taxon>Aliiglaciecola</taxon>
    </lineage>
</organism>
<sequence>MARDTELSHLHPVVREKIQTLISRFASEELPFRLFEGFRTPDRQHELYAQGRTKAGNKVTNAKAWSSYHQYGVAGDFVLYIDGKWSWDDKGKRKQYWKRLHELAREVGLEPLSWETPHLQLQGISLAQLQAGQYPQGGDESWSENMHAHIIKWTKTATPPSPELSMGRPPINTTERPNDTSLSSATVSNRPRYQVTARNGLNMRGGPGTGFPVVATLRSNQLVDVMKTDGDWCQVDLEGDGLADGYCHSGYLAVIA</sequence>
<evidence type="ECO:0000256" key="1">
    <source>
        <dbReference type="SAM" id="MobiDB-lite"/>
    </source>
</evidence>
<feature type="domain" description="SH3b" evidence="2">
    <location>
        <begin position="190"/>
        <end position="256"/>
    </location>
</feature>
<dbReference type="InterPro" id="IPR009045">
    <property type="entry name" value="Zn_M74/Hedgehog-like"/>
</dbReference>
<dbReference type="PROSITE" id="PS51781">
    <property type="entry name" value="SH3B"/>
    <property type="match status" value="1"/>
</dbReference>
<gene>
    <name evidence="3" type="ORF">GCM10009114_03980</name>
</gene>
<feature type="region of interest" description="Disordered" evidence="1">
    <location>
        <begin position="157"/>
        <end position="191"/>
    </location>
</feature>
<reference evidence="3 4" key="1">
    <citation type="journal article" date="2019" name="Int. J. Syst. Evol. Microbiol.">
        <title>The Global Catalogue of Microorganisms (GCM) 10K type strain sequencing project: providing services to taxonomists for standard genome sequencing and annotation.</title>
        <authorList>
            <consortium name="The Broad Institute Genomics Platform"/>
            <consortium name="The Broad Institute Genome Sequencing Center for Infectious Disease"/>
            <person name="Wu L."/>
            <person name="Ma J."/>
        </authorList>
    </citation>
    <scope>NUCLEOTIDE SEQUENCE [LARGE SCALE GENOMIC DNA]</scope>
    <source>
        <strain evidence="3 4">JCM 15896</strain>
    </source>
</reference>
<proteinExistence type="predicted"/>
<dbReference type="InterPro" id="IPR003709">
    <property type="entry name" value="VanY-like_core_dom"/>
</dbReference>
<protein>
    <recommendedName>
        <fullName evidence="2">SH3b domain-containing protein</fullName>
    </recommendedName>
</protein>